<dbReference type="EMBL" id="MU267859">
    <property type="protein sequence ID" value="KAH7907916.1"/>
    <property type="molecule type" value="Genomic_DNA"/>
</dbReference>
<evidence type="ECO:0000313" key="2">
    <source>
        <dbReference type="Proteomes" id="UP000790377"/>
    </source>
</evidence>
<accession>A0ACB8A408</accession>
<proteinExistence type="predicted"/>
<name>A0ACB8A408_9AGAM</name>
<evidence type="ECO:0000313" key="1">
    <source>
        <dbReference type="EMBL" id="KAH7907916.1"/>
    </source>
</evidence>
<comment type="caution">
    <text evidence="1">The sequence shown here is derived from an EMBL/GenBank/DDBJ whole genome shotgun (WGS) entry which is preliminary data.</text>
</comment>
<reference evidence="1" key="1">
    <citation type="journal article" date="2021" name="New Phytol.">
        <title>Evolutionary innovations through gain and loss of genes in the ectomycorrhizal Boletales.</title>
        <authorList>
            <person name="Wu G."/>
            <person name="Miyauchi S."/>
            <person name="Morin E."/>
            <person name="Kuo A."/>
            <person name="Drula E."/>
            <person name="Varga T."/>
            <person name="Kohler A."/>
            <person name="Feng B."/>
            <person name="Cao Y."/>
            <person name="Lipzen A."/>
            <person name="Daum C."/>
            <person name="Hundley H."/>
            <person name="Pangilinan J."/>
            <person name="Johnson J."/>
            <person name="Barry K."/>
            <person name="LaButti K."/>
            <person name="Ng V."/>
            <person name="Ahrendt S."/>
            <person name="Min B."/>
            <person name="Choi I.G."/>
            <person name="Park H."/>
            <person name="Plett J.M."/>
            <person name="Magnuson J."/>
            <person name="Spatafora J.W."/>
            <person name="Nagy L.G."/>
            <person name="Henrissat B."/>
            <person name="Grigoriev I.V."/>
            <person name="Yang Z.L."/>
            <person name="Xu J."/>
            <person name="Martin F.M."/>
        </authorList>
    </citation>
    <scope>NUCLEOTIDE SEQUENCE</scope>
    <source>
        <strain evidence="1">ATCC 28755</strain>
    </source>
</reference>
<gene>
    <name evidence="1" type="ORF">BJ138DRAFT_1182101</name>
</gene>
<dbReference type="Proteomes" id="UP000790377">
    <property type="component" value="Unassembled WGS sequence"/>
</dbReference>
<keyword evidence="2" id="KW-1185">Reference proteome</keyword>
<organism evidence="1 2">
    <name type="scientific">Hygrophoropsis aurantiaca</name>
    <dbReference type="NCBI Taxonomy" id="72124"/>
    <lineage>
        <taxon>Eukaryota</taxon>
        <taxon>Fungi</taxon>
        <taxon>Dikarya</taxon>
        <taxon>Basidiomycota</taxon>
        <taxon>Agaricomycotina</taxon>
        <taxon>Agaricomycetes</taxon>
        <taxon>Agaricomycetidae</taxon>
        <taxon>Boletales</taxon>
        <taxon>Coniophorineae</taxon>
        <taxon>Hygrophoropsidaceae</taxon>
        <taxon>Hygrophoropsis</taxon>
    </lineage>
</organism>
<protein>
    <submittedName>
        <fullName evidence="1">Kinase-like domain-containing protein</fullName>
    </submittedName>
</protein>
<sequence length="882" mass="98330">MSHSFVVAKFAPKKSATWTSYYGVRAAALLSTRPFLALRMPLVHIGLQKPSDPPCYVLFLVSARKPEGWNGKQNPARPSRALAATSDWPHTLFEDSLDPDPGESVLVPAEFPHHLDDSDFLTFCRSVLEQHNTLLQEHIQPNISNARFSGGDDPVQADWDSWSGQSPKEFMHKAFGYMFEFLEPEIFDFSTLESPSIYEELFLYKQLTAEYSWSGVTEAVSWARRIRKYPCASQNTLAPPSTFAGKTPTVSSDLMAAASLLNSMKIPFDGDPVPAADEEPEVEWDDDPEPAFTRVPRRKPATPPHIKVVAFDLLDTIFDRNTAIEDALRLLAPSLDKRRLLEVFLECEGLRHRDHPHAPHTRGTLEDVCTRLGVHCSDAMLEDALHAILRPGLHADAEEAVKMLSDRGYMLLALPLPDANSFSSSLPPLPCGILLPVEPRSTNTSQSRWFTQTPHIFPELLERAREKHPDVDSSQILVVTSGPYRVAEPANAAGFPVALIRRPGSFESQVDVGTYDPTLVAAGLRELCAQLMTHPIQPAPVKRPFSGIRPFRVCELYQTTKMLGSGSFGNIFSAFHVLTGEEVALKVEMLTGKPDETCALPYEAQVYRLLRGHTGLPLLRWYGMDGGAHVLILDKLGVNLQQLRRLCRGTLSLRSVCALALQMLDRVEFVHSRGVIIRDIKPENFAMGVGARVNAVHLFDLGLAKLFVDPCTGRHIPPREGRVELGTPRYASYNVHFGREQSRRDDLEALGNTLLFLLHGRLPWQGIYAPSIKAKLLRIGEMKAGAPFRELLARSPVEFTRYFSHVRGLGFEEKPDYAMLARIFRERMEREGWPEDDGCFDWVGSAASPNLKGTLVPGEYKWDVGFTSGDLITLDESIAGSR</sequence>